<evidence type="ECO:0000256" key="1">
    <source>
        <dbReference type="SAM" id="MobiDB-lite"/>
    </source>
</evidence>
<dbReference type="InterPro" id="IPR023158">
    <property type="entry name" value="YerB-like_sf"/>
</dbReference>
<dbReference type="Pfam" id="PF17479">
    <property type="entry name" value="DUF3048_C"/>
    <property type="match status" value="1"/>
</dbReference>
<evidence type="ECO:0000259" key="4">
    <source>
        <dbReference type="Pfam" id="PF17479"/>
    </source>
</evidence>
<evidence type="ECO:0000313" key="5">
    <source>
        <dbReference type="EMBL" id="PST38624.1"/>
    </source>
</evidence>
<comment type="caution">
    <text evidence="5">The sequence shown here is derived from an EMBL/GenBank/DDBJ whole genome shotgun (WGS) entry which is preliminary data.</text>
</comment>
<name>A0A2T3FTN3_9CLOT</name>
<feature type="domain" description="DUF3048" evidence="3">
    <location>
        <begin position="74"/>
        <end position="215"/>
    </location>
</feature>
<feature type="chain" id="PRO_5038730618" evidence="2">
    <location>
        <begin position="29"/>
        <end position="374"/>
    </location>
</feature>
<proteinExistence type="predicted"/>
<evidence type="ECO:0000259" key="3">
    <source>
        <dbReference type="Pfam" id="PF11258"/>
    </source>
</evidence>
<evidence type="ECO:0000313" key="6">
    <source>
        <dbReference type="Proteomes" id="UP000241048"/>
    </source>
</evidence>
<reference evidence="5 6" key="1">
    <citation type="submission" date="2018-03" db="EMBL/GenBank/DDBJ databases">
        <title>Lachnoclostridium SNUG30386 gen.nov., sp.nov., isolated from human faeces.</title>
        <authorList>
            <person name="Seo B."/>
            <person name="Jeon K."/>
            <person name="Ko G."/>
        </authorList>
    </citation>
    <scope>NUCLEOTIDE SEQUENCE [LARGE SCALE GENOMIC DNA]</scope>
    <source>
        <strain evidence="5 6">SNUG30386</strain>
    </source>
</reference>
<feature type="domain" description="DUF3048" evidence="4">
    <location>
        <begin position="255"/>
        <end position="355"/>
    </location>
</feature>
<accession>A0A2T3FTN3</accession>
<protein>
    <submittedName>
        <fullName evidence="5">DUF3048 domain-containing protein</fullName>
    </submittedName>
</protein>
<dbReference type="AlphaFoldDB" id="A0A2T3FTN3"/>
<feature type="compositionally biased region" description="Acidic residues" evidence="1">
    <location>
        <begin position="50"/>
        <end position="59"/>
    </location>
</feature>
<dbReference type="EMBL" id="PYLO01000001">
    <property type="protein sequence ID" value="PST38624.1"/>
    <property type="molecule type" value="Genomic_DNA"/>
</dbReference>
<dbReference type="SUPFAM" id="SSF159774">
    <property type="entry name" value="YerB-like"/>
    <property type="match status" value="1"/>
</dbReference>
<dbReference type="RefSeq" id="WP_106999836.1">
    <property type="nucleotide sequence ID" value="NZ_PYLO01000001.1"/>
</dbReference>
<dbReference type="Proteomes" id="UP000241048">
    <property type="component" value="Unassembled WGS sequence"/>
</dbReference>
<dbReference type="InterPro" id="IPR035328">
    <property type="entry name" value="DUF3048_C"/>
</dbReference>
<gene>
    <name evidence="5" type="ORF">C7U56_01300</name>
</gene>
<keyword evidence="6" id="KW-1185">Reference proteome</keyword>
<evidence type="ECO:0000256" key="2">
    <source>
        <dbReference type="SAM" id="SignalP"/>
    </source>
</evidence>
<dbReference type="PROSITE" id="PS51257">
    <property type="entry name" value="PROKAR_LIPOPROTEIN"/>
    <property type="match status" value="1"/>
</dbReference>
<dbReference type="InterPro" id="IPR021416">
    <property type="entry name" value="DUF3048_N"/>
</dbReference>
<sequence length="374" mass="42576">MKKSSWKIRALALTLMAVCWLSGCSAHKEISVTAAETQEETRELSLNTETEAETQPEAEPEGRYEKDGKIQSYLTGEWTDVAKANRRPLAIMMSNDKAALPQYGINHAGVVYEAPVEGSMNRYMALIEDYDDLDRIGSVRSCRPYYTFFAREFEAVYAHYGQNTFALPYLEQMEHLDGIKGNGASAYFRTKDRKTPHNAYASGPKLRQAIEASGYADAYLESYEGHYTFAPESAPVCFEDGIAAAKVVPGYQLSNPWFEYHPEDGLYYRYQYGGPHMGDEGQIAVKNIIFQYCLWKYYKPTEYLDIDVHTPATGYYFTNGHGILIRWEKDGAYGVTKYYDMDGQEIKLNPGKTWVCILPNDRMDKAEFYGEQTE</sequence>
<feature type="signal peptide" evidence="2">
    <location>
        <begin position="1"/>
        <end position="28"/>
    </location>
</feature>
<dbReference type="Pfam" id="PF11258">
    <property type="entry name" value="DUF3048"/>
    <property type="match status" value="1"/>
</dbReference>
<feature type="region of interest" description="Disordered" evidence="1">
    <location>
        <begin position="35"/>
        <end position="66"/>
    </location>
</feature>
<keyword evidence="2" id="KW-0732">Signal</keyword>
<organism evidence="5 6">
    <name type="scientific">Clostridium fessum</name>
    <dbReference type="NCBI Taxonomy" id="2126740"/>
    <lineage>
        <taxon>Bacteria</taxon>
        <taxon>Bacillati</taxon>
        <taxon>Bacillota</taxon>
        <taxon>Clostridia</taxon>
        <taxon>Eubacteriales</taxon>
        <taxon>Clostridiaceae</taxon>
        <taxon>Clostridium</taxon>
    </lineage>
</organism>
<dbReference type="Gene3D" id="3.50.90.10">
    <property type="entry name" value="YerB-like"/>
    <property type="match status" value="1"/>
</dbReference>